<proteinExistence type="predicted"/>
<evidence type="ECO:0000259" key="2">
    <source>
        <dbReference type="PROSITE" id="PS51186"/>
    </source>
</evidence>
<feature type="region of interest" description="Disordered" evidence="1">
    <location>
        <begin position="1"/>
        <end position="29"/>
    </location>
</feature>
<dbReference type="EMBL" id="OCYT01000079">
    <property type="protein sequence ID" value="SON78321.1"/>
    <property type="molecule type" value="Genomic_DNA"/>
</dbReference>
<protein>
    <recommendedName>
        <fullName evidence="2">N-acetyltransferase domain-containing protein</fullName>
    </recommendedName>
</protein>
<dbReference type="SUPFAM" id="SSF55729">
    <property type="entry name" value="Acyl-CoA N-acyltransferases (Nat)"/>
    <property type="match status" value="1"/>
</dbReference>
<name>A0ABY1TSB3_XANCH</name>
<comment type="caution">
    <text evidence="3">The sequence shown here is derived from an EMBL/GenBank/DDBJ whole genome shotgun (WGS) entry which is preliminary data.</text>
</comment>
<reference evidence="3 4" key="1">
    <citation type="submission" date="2017-10" db="EMBL/GenBank/DDBJ databases">
        <authorList>
            <person name="Regsiter A."/>
            <person name="William W."/>
        </authorList>
    </citation>
    <scope>NUCLEOTIDE SEQUENCE [LARGE SCALE GENOMIC DNA]</scope>
    <source>
        <strain evidence="3 4">CFBP6984</strain>
    </source>
</reference>
<keyword evidence="4" id="KW-1185">Reference proteome</keyword>
<evidence type="ECO:0000313" key="4">
    <source>
        <dbReference type="Proteomes" id="UP000234181"/>
    </source>
</evidence>
<evidence type="ECO:0000256" key="1">
    <source>
        <dbReference type="SAM" id="MobiDB-lite"/>
    </source>
</evidence>
<accession>A0ABY1TSB3</accession>
<sequence>MQAARSEGPQQSASVEKEASPCGRDSEAKVPFRGPTLIVMKRIETHTRLQLRLEWTGGQRPFSANALIGQCSENLVFARCVCGPIACLRQTGSMDTIRNYRPHDFAACMTVFDGNVPAFFSAEERPNFVQFLTHHAAAWHYQVIERAGEAIAGAGYSISADGTTAGLCWGMVHPKLHRQGLGTMLLLARLEALCLMPNIRQVVLDTSQHTQAFYARFGFVVKQVVSDGYGAGLDRWDMALDLETLA</sequence>
<feature type="compositionally biased region" description="Basic and acidic residues" evidence="1">
    <location>
        <begin position="15"/>
        <end position="29"/>
    </location>
</feature>
<dbReference type="Proteomes" id="UP000234181">
    <property type="component" value="Unassembled WGS sequence"/>
</dbReference>
<gene>
    <name evidence="3" type="ORF">XAP6984_250055</name>
</gene>
<organism evidence="3 4">
    <name type="scientific">Xanthomonas campestris pv. phaseoli</name>
    <dbReference type="NCBI Taxonomy" id="317013"/>
    <lineage>
        <taxon>Bacteria</taxon>
        <taxon>Pseudomonadati</taxon>
        <taxon>Pseudomonadota</taxon>
        <taxon>Gammaproteobacteria</taxon>
        <taxon>Lysobacterales</taxon>
        <taxon>Lysobacteraceae</taxon>
        <taxon>Xanthomonas</taxon>
    </lineage>
</organism>
<dbReference type="Gene3D" id="3.40.630.30">
    <property type="match status" value="1"/>
</dbReference>
<dbReference type="PROSITE" id="PS51186">
    <property type="entry name" value="GNAT"/>
    <property type="match status" value="1"/>
</dbReference>
<dbReference type="InterPro" id="IPR016181">
    <property type="entry name" value="Acyl_CoA_acyltransferase"/>
</dbReference>
<dbReference type="CDD" id="cd04301">
    <property type="entry name" value="NAT_SF"/>
    <property type="match status" value="1"/>
</dbReference>
<dbReference type="Pfam" id="PF13508">
    <property type="entry name" value="Acetyltransf_7"/>
    <property type="match status" value="1"/>
</dbReference>
<evidence type="ECO:0000313" key="3">
    <source>
        <dbReference type="EMBL" id="SON78321.1"/>
    </source>
</evidence>
<dbReference type="InterPro" id="IPR000182">
    <property type="entry name" value="GNAT_dom"/>
</dbReference>
<feature type="domain" description="N-acetyltransferase" evidence="2">
    <location>
        <begin position="95"/>
        <end position="243"/>
    </location>
</feature>